<accession>A0A8C6SZ02</accession>
<dbReference type="Ensembl" id="ENSNMLT00000014699.1">
    <property type="protein sequence ID" value="ENSNMLP00000013045.1"/>
    <property type="gene ID" value="ENSNMLG00000008805.1"/>
</dbReference>
<feature type="chain" id="PRO_5034691682" description="Secreted protein" evidence="1">
    <location>
        <begin position="19"/>
        <end position="80"/>
    </location>
</feature>
<evidence type="ECO:0008006" key="4">
    <source>
        <dbReference type="Google" id="ProtNLM"/>
    </source>
</evidence>
<proteinExistence type="predicted"/>
<protein>
    <recommendedName>
        <fullName evidence="4">Secreted protein</fullName>
    </recommendedName>
</protein>
<organism evidence="2 3">
    <name type="scientific">Neogobius melanostomus</name>
    <name type="common">round goby</name>
    <dbReference type="NCBI Taxonomy" id="47308"/>
    <lineage>
        <taxon>Eukaryota</taxon>
        <taxon>Metazoa</taxon>
        <taxon>Chordata</taxon>
        <taxon>Craniata</taxon>
        <taxon>Vertebrata</taxon>
        <taxon>Euteleostomi</taxon>
        <taxon>Actinopterygii</taxon>
        <taxon>Neopterygii</taxon>
        <taxon>Teleostei</taxon>
        <taxon>Neoteleostei</taxon>
        <taxon>Acanthomorphata</taxon>
        <taxon>Gobiaria</taxon>
        <taxon>Gobiiformes</taxon>
        <taxon>Gobioidei</taxon>
        <taxon>Gobiidae</taxon>
        <taxon>Benthophilinae</taxon>
        <taxon>Neogobiini</taxon>
        <taxon>Neogobius</taxon>
    </lineage>
</organism>
<dbReference type="AlphaFoldDB" id="A0A8C6SZ02"/>
<evidence type="ECO:0000256" key="1">
    <source>
        <dbReference type="SAM" id="SignalP"/>
    </source>
</evidence>
<reference evidence="2" key="1">
    <citation type="submission" date="2025-08" db="UniProtKB">
        <authorList>
            <consortium name="Ensembl"/>
        </authorList>
    </citation>
    <scope>IDENTIFICATION</scope>
</reference>
<feature type="signal peptide" evidence="1">
    <location>
        <begin position="1"/>
        <end position="18"/>
    </location>
</feature>
<evidence type="ECO:0000313" key="3">
    <source>
        <dbReference type="Proteomes" id="UP000694523"/>
    </source>
</evidence>
<keyword evidence="1" id="KW-0732">Signal</keyword>
<name>A0A8C6SZ02_9GOBI</name>
<reference evidence="2" key="2">
    <citation type="submission" date="2025-09" db="UniProtKB">
        <authorList>
            <consortium name="Ensembl"/>
        </authorList>
    </citation>
    <scope>IDENTIFICATION</scope>
</reference>
<evidence type="ECO:0000313" key="2">
    <source>
        <dbReference type="Ensembl" id="ENSNMLP00000013045.1"/>
    </source>
</evidence>
<keyword evidence="3" id="KW-1185">Reference proteome</keyword>
<dbReference type="Proteomes" id="UP000694523">
    <property type="component" value="Unplaced"/>
</dbReference>
<sequence>LKLWSIMTLLVTPPLCCSCGGSWCLFSISEEMCGSQMVLAVKLASCLPLKSCFLQDHFGLSTHNPGVSNPFYLASYFYTS</sequence>